<comment type="similarity">
    <text evidence="1">Belongs to the Skp family.</text>
</comment>
<feature type="region of interest" description="Disordered" evidence="3">
    <location>
        <begin position="190"/>
        <end position="223"/>
    </location>
</feature>
<dbReference type="Proteomes" id="UP001595713">
    <property type="component" value="Unassembled WGS sequence"/>
</dbReference>
<dbReference type="PROSITE" id="PS00018">
    <property type="entry name" value="EF_HAND_1"/>
    <property type="match status" value="1"/>
</dbReference>
<evidence type="ECO:0000313" key="6">
    <source>
        <dbReference type="Proteomes" id="UP001595713"/>
    </source>
</evidence>
<accession>A0ABV7SX84</accession>
<name>A0ABV7SX84_9SPHN</name>
<dbReference type="Pfam" id="PF03938">
    <property type="entry name" value="OmpH"/>
    <property type="match status" value="1"/>
</dbReference>
<evidence type="ECO:0000313" key="5">
    <source>
        <dbReference type="EMBL" id="MFC3580695.1"/>
    </source>
</evidence>
<proteinExistence type="inferred from homology"/>
<protein>
    <submittedName>
        <fullName evidence="5">OmpH family outer membrane protein</fullName>
    </submittedName>
</protein>
<keyword evidence="6" id="KW-1185">Reference proteome</keyword>
<organism evidence="5 6">
    <name type="scientific">Sphingomonas hylomeconis</name>
    <dbReference type="NCBI Taxonomy" id="1395958"/>
    <lineage>
        <taxon>Bacteria</taxon>
        <taxon>Pseudomonadati</taxon>
        <taxon>Pseudomonadota</taxon>
        <taxon>Alphaproteobacteria</taxon>
        <taxon>Sphingomonadales</taxon>
        <taxon>Sphingomonadaceae</taxon>
        <taxon>Sphingomonas</taxon>
    </lineage>
</organism>
<dbReference type="SUPFAM" id="SSF111384">
    <property type="entry name" value="OmpH-like"/>
    <property type="match status" value="1"/>
</dbReference>
<gene>
    <name evidence="5" type="ORF">ACFONA_11015</name>
</gene>
<reference evidence="6" key="1">
    <citation type="journal article" date="2019" name="Int. J. Syst. Evol. Microbiol.">
        <title>The Global Catalogue of Microorganisms (GCM) 10K type strain sequencing project: providing services to taxonomists for standard genome sequencing and annotation.</title>
        <authorList>
            <consortium name="The Broad Institute Genomics Platform"/>
            <consortium name="The Broad Institute Genome Sequencing Center for Infectious Disease"/>
            <person name="Wu L."/>
            <person name="Ma J."/>
        </authorList>
    </citation>
    <scope>NUCLEOTIDE SEQUENCE [LARGE SCALE GENOMIC DNA]</scope>
    <source>
        <strain evidence="6">KCTC 42739</strain>
    </source>
</reference>
<dbReference type="InterPro" id="IPR005632">
    <property type="entry name" value="Chaperone_Skp"/>
</dbReference>
<feature type="compositionally biased region" description="Low complexity" evidence="3">
    <location>
        <begin position="197"/>
        <end position="209"/>
    </location>
</feature>
<dbReference type="PANTHER" id="PTHR35089:SF1">
    <property type="entry name" value="CHAPERONE PROTEIN SKP"/>
    <property type="match status" value="1"/>
</dbReference>
<dbReference type="EMBL" id="JBHRXP010000007">
    <property type="protein sequence ID" value="MFC3580695.1"/>
    <property type="molecule type" value="Genomic_DNA"/>
</dbReference>
<feature type="chain" id="PRO_5046398493" evidence="4">
    <location>
        <begin position="27"/>
        <end position="223"/>
    </location>
</feature>
<dbReference type="RefSeq" id="WP_261295974.1">
    <property type="nucleotide sequence ID" value="NZ_JANQBK010000027.1"/>
</dbReference>
<dbReference type="InterPro" id="IPR024930">
    <property type="entry name" value="Skp_dom_sf"/>
</dbReference>
<evidence type="ECO:0000256" key="4">
    <source>
        <dbReference type="SAM" id="SignalP"/>
    </source>
</evidence>
<sequence length="223" mass="23493">MNTYKKILLATALVAPAGAIAVSANAQTANVAIADPDAAIANSKVWAAAQTEIGTTYKAQLDQAKTRGEAIAAELQPLYKKLDANGDNQLNQAEIEAARAARRPEISQIEAKEKAGQEEIARMTSQASRARAYAAEQVAGKVNDAVTNVVKARRITLLIRPNAAYFADPAADITPAISTEIDRLIPKVSITPPANWQPGQQPQRAAAPGTPAPATPKAAEKPR</sequence>
<dbReference type="SMART" id="SM00935">
    <property type="entry name" value="OmpH"/>
    <property type="match status" value="1"/>
</dbReference>
<comment type="caution">
    <text evidence="5">The sequence shown here is derived from an EMBL/GenBank/DDBJ whole genome shotgun (WGS) entry which is preliminary data.</text>
</comment>
<evidence type="ECO:0000256" key="1">
    <source>
        <dbReference type="ARBA" id="ARBA00009091"/>
    </source>
</evidence>
<feature type="signal peptide" evidence="4">
    <location>
        <begin position="1"/>
        <end position="26"/>
    </location>
</feature>
<dbReference type="Gene3D" id="3.30.910.20">
    <property type="entry name" value="Skp domain"/>
    <property type="match status" value="1"/>
</dbReference>
<keyword evidence="2 4" id="KW-0732">Signal</keyword>
<dbReference type="InterPro" id="IPR018247">
    <property type="entry name" value="EF_Hand_1_Ca_BS"/>
</dbReference>
<evidence type="ECO:0000256" key="2">
    <source>
        <dbReference type="ARBA" id="ARBA00022729"/>
    </source>
</evidence>
<evidence type="ECO:0000256" key="3">
    <source>
        <dbReference type="SAM" id="MobiDB-lite"/>
    </source>
</evidence>
<dbReference type="PANTHER" id="PTHR35089">
    <property type="entry name" value="CHAPERONE PROTEIN SKP"/>
    <property type="match status" value="1"/>
</dbReference>